<dbReference type="Gene3D" id="2.60.120.10">
    <property type="entry name" value="Jelly Rolls"/>
    <property type="match status" value="1"/>
</dbReference>
<dbReference type="Gene3D" id="1.10.10.60">
    <property type="entry name" value="Homeodomain-like"/>
    <property type="match status" value="1"/>
</dbReference>
<dbReference type="Proteomes" id="UP000218267">
    <property type="component" value="Chromosome"/>
</dbReference>
<dbReference type="PANTHER" id="PTHR43280">
    <property type="entry name" value="ARAC-FAMILY TRANSCRIPTIONAL REGULATOR"/>
    <property type="match status" value="1"/>
</dbReference>
<gene>
    <name evidence="5" type="ORF">ALGA_1593</name>
</gene>
<dbReference type="InterPro" id="IPR037923">
    <property type="entry name" value="HTH-like"/>
</dbReference>
<evidence type="ECO:0000256" key="3">
    <source>
        <dbReference type="ARBA" id="ARBA00023163"/>
    </source>
</evidence>
<dbReference type="InterPro" id="IPR014710">
    <property type="entry name" value="RmlC-like_jellyroll"/>
</dbReference>
<evidence type="ECO:0000256" key="2">
    <source>
        <dbReference type="ARBA" id="ARBA00023125"/>
    </source>
</evidence>
<keyword evidence="3" id="KW-0804">Transcription</keyword>
<dbReference type="GO" id="GO:0043565">
    <property type="term" value="F:sequence-specific DNA binding"/>
    <property type="evidence" value="ECO:0007669"/>
    <property type="project" value="InterPro"/>
</dbReference>
<dbReference type="InterPro" id="IPR003313">
    <property type="entry name" value="AraC-bd"/>
</dbReference>
<reference evidence="6" key="2">
    <citation type="journal article" date="2020" name="Antonie Van Leeuwenhoek">
        <title>Labilibaculum antarcticum sp. nov., a novel facultative anaerobic, psychrotorelant bacterium isolated from marine sediment of Antarctica.</title>
        <authorList>
            <person name="Watanabe M."/>
            <person name="Kojima H."/>
            <person name="Fukui M."/>
        </authorList>
    </citation>
    <scope>NUCLEOTIDE SEQUENCE [LARGE SCALE GENOMIC DNA]</scope>
    <source>
        <strain evidence="6">SPP2</strain>
    </source>
</reference>
<dbReference type="PROSITE" id="PS01124">
    <property type="entry name" value="HTH_ARAC_FAMILY_2"/>
    <property type="match status" value="1"/>
</dbReference>
<proteinExistence type="predicted"/>
<sequence>MDMHNKEDLPFHYYSETYKKVNLMDGHPILSIDPNLPFTMTQIGIMNDDAQAEFPHRHDYYTILFIEDGSGKHIIDYEAYEIKPPAFYFISKGQIHFWKLKKALTGKVILFPREFLIPPATGFNDEDDLVIFNGLSKAPDVCINDDNLPKIQELLGALSEEYARESECSLSIFRAYTHVLLVNLLRIYAKEQPTNILDTTNTMVRKFRQLVSENYLTVRSVQEYADLIGISATHLRDTVKDITGYSPGQLIRQEIIFEAKRRLANTESTTAQIAYALNFEDASYFSRFFKRETGKSSSKYREEIRKKYHIKL</sequence>
<dbReference type="InterPro" id="IPR018060">
    <property type="entry name" value="HTH_AraC"/>
</dbReference>
<evidence type="ECO:0000313" key="5">
    <source>
        <dbReference type="EMBL" id="BAX79969.1"/>
    </source>
</evidence>
<name>A0A1Y1CHW1_9BACT</name>
<keyword evidence="6" id="KW-1185">Reference proteome</keyword>
<evidence type="ECO:0000313" key="6">
    <source>
        <dbReference type="Proteomes" id="UP000218267"/>
    </source>
</evidence>
<dbReference type="InterPro" id="IPR009057">
    <property type="entry name" value="Homeodomain-like_sf"/>
</dbReference>
<evidence type="ECO:0000259" key="4">
    <source>
        <dbReference type="PROSITE" id="PS01124"/>
    </source>
</evidence>
<dbReference type="SMART" id="SM00342">
    <property type="entry name" value="HTH_ARAC"/>
    <property type="match status" value="1"/>
</dbReference>
<keyword evidence="2" id="KW-0238">DNA-binding</keyword>
<dbReference type="SUPFAM" id="SSF46689">
    <property type="entry name" value="Homeodomain-like"/>
    <property type="match status" value="1"/>
</dbReference>
<dbReference type="Pfam" id="PF12833">
    <property type="entry name" value="HTH_18"/>
    <property type="match status" value="1"/>
</dbReference>
<feature type="domain" description="HTH araC/xylS-type" evidence="4">
    <location>
        <begin position="205"/>
        <end position="303"/>
    </location>
</feature>
<organism evidence="5 6">
    <name type="scientific">Labilibaculum antarcticum</name>
    <dbReference type="NCBI Taxonomy" id="1717717"/>
    <lineage>
        <taxon>Bacteria</taxon>
        <taxon>Pseudomonadati</taxon>
        <taxon>Bacteroidota</taxon>
        <taxon>Bacteroidia</taxon>
        <taxon>Marinilabiliales</taxon>
        <taxon>Marinifilaceae</taxon>
        <taxon>Labilibaculum</taxon>
    </lineage>
</organism>
<dbReference type="GO" id="GO:0003700">
    <property type="term" value="F:DNA-binding transcription factor activity"/>
    <property type="evidence" value="ECO:0007669"/>
    <property type="project" value="InterPro"/>
</dbReference>
<evidence type="ECO:0000256" key="1">
    <source>
        <dbReference type="ARBA" id="ARBA00023015"/>
    </source>
</evidence>
<reference evidence="5 6" key="1">
    <citation type="journal article" date="2018" name="Mar. Genomics">
        <title>Complete genome sequence of Marinifilaceae bacterium strain SPP2, isolated from the Antarctic marine sediment.</title>
        <authorList>
            <person name="Watanabe M."/>
            <person name="Kojima H."/>
            <person name="Fukui M."/>
        </authorList>
    </citation>
    <scope>NUCLEOTIDE SEQUENCE [LARGE SCALE GENOMIC DNA]</scope>
    <source>
        <strain evidence="5 6">SPP2</strain>
    </source>
</reference>
<dbReference type="PANTHER" id="PTHR43280:SF32">
    <property type="entry name" value="TRANSCRIPTIONAL REGULATORY PROTEIN"/>
    <property type="match status" value="1"/>
</dbReference>
<dbReference type="KEGG" id="mbas:ALGA_1593"/>
<dbReference type="OrthoDB" id="1096411at2"/>
<protein>
    <submittedName>
        <fullName evidence="5">AraC family transcriptional regulator</fullName>
    </submittedName>
</protein>
<dbReference type="Pfam" id="PF02311">
    <property type="entry name" value="AraC_binding"/>
    <property type="match status" value="1"/>
</dbReference>
<dbReference type="SUPFAM" id="SSF51215">
    <property type="entry name" value="Regulatory protein AraC"/>
    <property type="match status" value="1"/>
</dbReference>
<keyword evidence="1" id="KW-0805">Transcription regulation</keyword>
<dbReference type="AlphaFoldDB" id="A0A1Y1CHW1"/>
<dbReference type="EMBL" id="AP018042">
    <property type="protein sequence ID" value="BAX79969.1"/>
    <property type="molecule type" value="Genomic_DNA"/>
</dbReference>
<accession>A0A1Y1CHW1</accession>